<dbReference type="AlphaFoldDB" id="A0A6P2C4U4"/>
<name>A0A6P2C4U4_9ACTN</name>
<keyword evidence="3" id="KW-1185">Reference proteome</keyword>
<gene>
    <name evidence="2" type="ORF">EAS64_01745</name>
</gene>
<evidence type="ECO:0000313" key="2">
    <source>
        <dbReference type="EMBL" id="TVZ06190.1"/>
    </source>
</evidence>
<reference evidence="2 3" key="1">
    <citation type="submission" date="2018-11" db="EMBL/GenBank/DDBJ databases">
        <title>Trebonia kvetii gen.nov., sp.nov., a novel acidophilic actinobacterium, and proposal of the new actinobacterial family Treboniaceae fam. nov.</title>
        <authorList>
            <person name="Rapoport D."/>
            <person name="Sagova-Mareckova M."/>
            <person name="Sedlacek I."/>
            <person name="Provaznik J."/>
            <person name="Kralova S."/>
            <person name="Pavlinic D."/>
            <person name="Benes V."/>
            <person name="Kopecky J."/>
        </authorList>
    </citation>
    <scope>NUCLEOTIDE SEQUENCE [LARGE SCALE GENOMIC DNA]</scope>
    <source>
        <strain evidence="2 3">15Tr583</strain>
    </source>
</reference>
<evidence type="ECO:0000256" key="1">
    <source>
        <dbReference type="SAM" id="MobiDB-lite"/>
    </source>
</evidence>
<accession>A0A6P2C4U4</accession>
<protein>
    <submittedName>
        <fullName evidence="2">Uncharacterized protein</fullName>
    </submittedName>
</protein>
<comment type="caution">
    <text evidence="2">The sequence shown here is derived from an EMBL/GenBank/DDBJ whole genome shotgun (WGS) entry which is preliminary data.</text>
</comment>
<dbReference type="EMBL" id="RPFW01000001">
    <property type="protein sequence ID" value="TVZ06190.1"/>
    <property type="molecule type" value="Genomic_DNA"/>
</dbReference>
<evidence type="ECO:0000313" key="3">
    <source>
        <dbReference type="Proteomes" id="UP000460272"/>
    </source>
</evidence>
<feature type="region of interest" description="Disordered" evidence="1">
    <location>
        <begin position="1"/>
        <end position="110"/>
    </location>
</feature>
<feature type="compositionally biased region" description="Basic and acidic residues" evidence="1">
    <location>
        <begin position="67"/>
        <end position="80"/>
    </location>
</feature>
<organism evidence="2 3">
    <name type="scientific">Trebonia kvetii</name>
    <dbReference type="NCBI Taxonomy" id="2480626"/>
    <lineage>
        <taxon>Bacteria</taxon>
        <taxon>Bacillati</taxon>
        <taxon>Actinomycetota</taxon>
        <taxon>Actinomycetes</taxon>
        <taxon>Streptosporangiales</taxon>
        <taxon>Treboniaceae</taxon>
        <taxon>Trebonia</taxon>
    </lineage>
</organism>
<proteinExistence type="predicted"/>
<dbReference type="Proteomes" id="UP000460272">
    <property type="component" value="Unassembled WGS sequence"/>
</dbReference>
<sequence>MVEFDEEAALRRHRSPAARGQGPRKAGGRANAGLQGQRPRPAGREQAERPALQPAGQAGRGGVPGSARERRGQEGGERAVRPAPAGAGQEGRGERAQGDARPFQRRLEQR</sequence>